<organism evidence="3 4">
    <name type="scientific">Cryptosporangium phraense</name>
    <dbReference type="NCBI Taxonomy" id="2593070"/>
    <lineage>
        <taxon>Bacteria</taxon>
        <taxon>Bacillati</taxon>
        <taxon>Actinomycetota</taxon>
        <taxon>Actinomycetes</taxon>
        <taxon>Cryptosporangiales</taxon>
        <taxon>Cryptosporangiaceae</taxon>
        <taxon>Cryptosporangium</taxon>
    </lineage>
</organism>
<dbReference type="RefSeq" id="WP_142706677.1">
    <property type="nucleotide sequence ID" value="NZ_VIRS01000016.1"/>
</dbReference>
<dbReference type="EMBL" id="VIRS01000016">
    <property type="protein sequence ID" value="TQS42808.1"/>
    <property type="molecule type" value="Genomic_DNA"/>
</dbReference>
<evidence type="ECO:0000313" key="3">
    <source>
        <dbReference type="EMBL" id="TQS42808.1"/>
    </source>
</evidence>
<accession>A0A545AN99</accession>
<feature type="signal peptide" evidence="2">
    <location>
        <begin position="1"/>
        <end position="21"/>
    </location>
</feature>
<feature type="chain" id="PRO_5022045776" description="MinD-like ATPase involved in chromosome partitioning or flagellar assembly" evidence="2">
    <location>
        <begin position="22"/>
        <end position="371"/>
    </location>
</feature>
<name>A0A545AN99_9ACTN</name>
<evidence type="ECO:0000256" key="2">
    <source>
        <dbReference type="SAM" id="SignalP"/>
    </source>
</evidence>
<feature type="compositionally biased region" description="Low complexity" evidence="1">
    <location>
        <begin position="345"/>
        <end position="356"/>
    </location>
</feature>
<dbReference type="InterPro" id="IPR027417">
    <property type="entry name" value="P-loop_NTPase"/>
</dbReference>
<evidence type="ECO:0008006" key="5">
    <source>
        <dbReference type="Google" id="ProtNLM"/>
    </source>
</evidence>
<evidence type="ECO:0000313" key="4">
    <source>
        <dbReference type="Proteomes" id="UP000317982"/>
    </source>
</evidence>
<dbReference type="Gene3D" id="3.40.50.300">
    <property type="entry name" value="P-loop containing nucleotide triphosphate hydrolases"/>
    <property type="match status" value="1"/>
</dbReference>
<sequence>MPLIVWASAAGAPGVTTTALAVAAAWPAAATQPTGLSPAAAGTGAATAVLVEADSHGGDLAARYRVAEEPGLAGLAAAARSPRGSDEMAAMLQGYARALGGARAVTAPVGSGQTAAALGILAAGGGPLAVAGMSPVPVLVDAGRLSPVSAVVPLLAAADLIVLVARADLADLAHTRELAAHLAGLNPRRVALLRGPNPYHPVEVAAQLGIPLLGSVPDDRRAATSVAVRRSWRHGAWARAIAGVAARLAEQTGGAAGRSALRAGPPDQRPASAPLRPPLDQAGSTAGTSPANGGLPAGGAGAGADESRRGGHAPAGETAPRMTTSRWPVPEQRPAEGTAKPRRSATIPDADPAPTARLDRTAPGASTGRSS</sequence>
<keyword evidence="4" id="KW-1185">Reference proteome</keyword>
<dbReference type="SUPFAM" id="SSF52540">
    <property type="entry name" value="P-loop containing nucleoside triphosphate hydrolases"/>
    <property type="match status" value="1"/>
</dbReference>
<dbReference type="InParanoid" id="A0A545AN99"/>
<reference evidence="3 4" key="1">
    <citation type="submission" date="2019-07" db="EMBL/GenBank/DDBJ databases">
        <title>Cryptosporangium phraense sp. nov., isolated from plant litter.</title>
        <authorList>
            <person name="Suriyachadkun C."/>
        </authorList>
    </citation>
    <scope>NUCLEOTIDE SEQUENCE [LARGE SCALE GENOMIC DNA]</scope>
    <source>
        <strain evidence="3 4">A-T 5661</strain>
    </source>
</reference>
<gene>
    <name evidence="3" type="ORF">FL583_22390</name>
</gene>
<protein>
    <recommendedName>
        <fullName evidence="5">MinD-like ATPase involved in chromosome partitioning or flagellar assembly</fullName>
    </recommendedName>
</protein>
<comment type="caution">
    <text evidence="3">The sequence shown here is derived from an EMBL/GenBank/DDBJ whole genome shotgun (WGS) entry which is preliminary data.</text>
</comment>
<dbReference type="Proteomes" id="UP000317982">
    <property type="component" value="Unassembled WGS sequence"/>
</dbReference>
<dbReference type="AlphaFoldDB" id="A0A545AN99"/>
<keyword evidence="2" id="KW-0732">Signal</keyword>
<dbReference type="OrthoDB" id="5243870at2"/>
<evidence type="ECO:0000256" key="1">
    <source>
        <dbReference type="SAM" id="MobiDB-lite"/>
    </source>
</evidence>
<proteinExistence type="predicted"/>
<feature type="region of interest" description="Disordered" evidence="1">
    <location>
        <begin position="255"/>
        <end position="371"/>
    </location>
</feature>